<comment type="caution">
    <text evidence="1">The sequence shown here is derived from an EMBL/GenBank/DDBJ whole genome shotgun (WGS) entry which is preliminary data.</text>
</comment>
<accession>A0AAV9IFR6</accession>
<dbReference type="AlphaFoldDB" id="A0AAV9IFR6"/>
<evidence type="ECO:0000313" key="2">
    <source>
        <dbReference type="Proteomes" id="UP001300502"/>
    </source>
</evidence>
<protein>
    <submittedName>
        <fullName evidence="1">Uncharacterized protein</fullName>
    </submittedName>
</protein>
<organism evidence="1 2">
    <name type="scientific">Galdieria yellowstonensis</name>
    <dbReference type="NCBI Taxonomy" id="3028027"/>
    <lineage>
        <taxon>Eukaryota</taxon>
        <taxon>Rhodophyta</taxon>
        <taxon>Bangiophyceae</taxon>
        <taxon>Galdieriales</taxon>
        <taxon>Galdieriaceae</taxon>
        <taxon>Galdieria</taxon>
    </lineage>
</organism>
<keyword evidence="2" id="KW-1185">Reference proteome</keyword>
<reference evidence="1 2" key="1">
    <citation type="submission" date="2022-07" db="EMBL/GenBank/DDBJ databases">
        <title>Genome-wide signatures of adaptation to extreme environments.</title>
        <authorList>
            <person name="Cho C.H."/>
            <person name="Yoon H.S."/>
        </authorList>
    </citation>
    <scope>NUCLEOTIDE SEQUENCE [LARGE SCALE GENOMIC DNA]</scope>
    <source>
        <strain evidence="1 2">108.79 E11</strain>
    </source>
</reference>
<dbReference type="Proteomes" id="UP001300502">
    <property type="component" value="Unassembled WGS sequence"/>
</dbReference>
<evidence type="ECO:0000313" key="1">
    <source>
        <dbReference type="EMBL" id="KAK4526071.1"/>
    </source>
</evidence>
<name>A0AAV9IFR6_9RHOD</name>
<sequence>MLGAFHRTLALLDGRVAFSRPKIVTHASRKNKKKQRKIVEMNLSVLREGEVELAKRRGTYIPFDQVAVADTMDKILKDPVLLEKVASKNKNSPE</sequence>
<proteinExistence type="predicted"/>
<dbReference type="EMBL" id="JANCYU010000036">
    <property type="protein sequence ID" value="KAK4526071.1"/>
    <property type="molecule type" value="Genomic_DNA"/>
</dbReference>
<gene>
    <name evidence="1" type="ORF">GAYE_SCF19G3982</name>
</gene>